<dbReference type="InterPro" id="IPR050682">
    <property type="entry name" value="ModA/WtpA"/>
</dbReference>
<dbReference type="PANTHER" id="PTHR30632:SF14">
    <property type="entry name" value="TUNGSTATE_MOLYBDATE_CHROMATE-BINDING PROTEIN MODA"/>
    <property type="match status" value="1"/>
</dbReference>
<dbReference type="CDD" id="cd13539">
    <property type="entry name" value="PBP2_AvModA"/>
    <property type="match status" value="1"/>
</dbReference>
<name>A0ABR9SAT5_9BURK</name>
<reference evidence="4 5" key="1">
    <citation type="submission" date="2020-10" db="EMBL/GenBank/DDBJ databases">
        <title>Draft genome of Ramlibacter aquaticus LMG 30558.</title>
        <authorList>
            <person name="Props R."/>
        </authorList>
    </citation>
    <scope>NUCLEOTIDE SEQUENCE [LARGE SCALE GENOMIC DNA]</scope>
    <source>
        <strain evidence="4 5">LMG 30558</strain>
    </source>
</reference>
<dbReference type="PIRSF" id="PIRSF004846">
    <property type="entry name" value="ModA"/>
    <property type="match status" value="1"/>
</dbReference>
<evidence type="ECO:0000313" key="4">
    <source>
        <dbReference type="EMBL" id="MBE7939187.1"/>
    </source>
</evidence>
<gene>
    <name evidence="4" type="primary">modA</name>
    <name evidence="4" type="ORF">IM725_01210</name>
</gene>
<evidence type="ECO:0000256" key="3">
    <source>
        <dbReference type="ARBA" id="ARBA00022729"/>
    </source>
</evidence>
<evidence type="ECO:0000313" key="5">
    <source>
        <dbReference type="Proteomes" id="UP000715965"/>
    </source>
</evidence>
<dbReference type="EMBL" id="JADDOJ010000003">
    <property type="protein sequence ID" value="MBE7939187.1"/>
    <property type="molecule type" value="Genomic_DNA"/>
</dbReference>
<protein>
    <submittedName>
        <fullName evidence="4">Molybdate ABC transporter substrate-binding protein</fullName>
    </submittedName>
</protein>
<keyword evidence="5" id="KW-1185">Reference proteome</keyword>
<comment type="caution">
    <text evidence="4">The sequence shown here is derived from an EMBL/GenBank/DDBJ whole genome shotgun (WGS) entry which is preliminary data.</text>
</comment>
<dbReference type="InterPro" id="IPR005950">
    <property type="entry name" value="ModA"/>
</dbReference>
<dbReference type="PANTHER" id="PTHR30632">
    <property type="entry name" value="MOLYBDATE-BINDING PERIPLASMIC PROTEIN"/>
    <property type="match status" value="1"/>
</dbReference>
<evidence type="ECO:0000256" key="1">
    <source>
        <dbReference type="ARBA" id="ARBA00009175"/>
    </source>
</evidence>
<accession>A0ABR9SAT5</accession>
<dbReference type="Proteomes" id="UP000715965">
    <property type="component" value="Unassembled WGS sequence"/>
</dbReference>
<dbReference type="Gene3D" id="3.40.190.10">
    <property type="entry name" value="Periplasmic binding protein-like II"/>
    <property type="match status" value="2"/>
</dbReference>
<keyword evidence="2" id="KW-0479">Metal-binding</keyword>
<dbReference type="Pfam" id="PF13531">
    <property type="entry name" value="SBP_bac_11"/>
    <property type="match status" value="1"/>
</dbReference>
<evidence type="ECO:0000256" key="2">
    <source>
        <dbReference type="ARBA" id="ARBA00022723"/>
    </source>
</evidence>
<dbReference type="SUPFAM" id="SSF53850">
    <property type="entry name" value="Periplasmic binding protein-like II"/>
    <property type="match status" value="1"/>
</dbReference>
<comment type="similarity">
    <text evidence="1">Belongs to the bacterial solute-binding protein ModA family.</text>
</comment>
<dbReference type="NCBIfam" id="TIGR01256">
    <property type="entry name" value="modA"/>
    <property type="match status" value="1"/>
</dbReference>
<keyword evidence="3" id="KW-0732">Signal</keyword>
<proteinExistence type="inferred from homology"/>
<organism evidence="4 5">
    <name type="scientific">Ramlibacter aquaticus</name>
    <dbReference type="NCBI Taxonomy" id="2780094"/>
    <lineage>
        <taxon>Bacteria</taxon>
        <taxon>Pseudomonadati</taxon>
        <taxon>Pseudomonadota</taxon>
        <taxon>Betaproteobacteria</taxon>
        <taxon>Burkholderiales</taxon>
        <taxon>Comamonadaceae</taxon>
        <taxon>Ramlibacter</taxon>
    </lineage>
</organism>
<sequence>MAGGEELLAALGRGRCASLPGVGGRQRGRRLGLARAGEVQLAVAANFAAPMARIAQAFTAATGHAVRITPGATGKFRAQVQAGAPFDVLLAADEQTPRFLEAQGLAVPGTRFTYALGRLALWSATPGLVDAQGAVLATGRFRHLAIANPRLAPYGEAAMQVLHARGLEAALADRLVVGESIAQAFQFVASGNAELGFVALSQVSVPGKPAGGSLWPVPADLHAPIRQDAVLLQPGAANPAARALLDWLRGPSARAEIQAWGYGLP</sequence>
<dbReference type="InterPro" id="IPR044084">
    <property type="entry name" value="AvModA-like_subst-bd"/>
</dbReference>